<dbReference type="InterPro" id="IPR000816">
    <property type="entry name" value="Peptidase_C15"/>
</dbReference>
<keyword evidence="10" id="KW-1185">Reference proteome</keyword>
<keyword evidence="5 9" id="KW-0378">Hydrolase</keyword>
<dbReference type="EMBL" id="CP036298">
    <property type="protein sequence ID" value="QDV22054.1"/>
    <property type="molecule type" value="Genomic_DNA"/>
</dbReference>
<evidence type="ECO:0000256" key="4">
    <source>
        <dbReference type="ARBA" id="ARBA00022670"/>
    </source>
</evidence>
<name>A0A518G0L4_9BACT</name>
<gene>
    <name evidence="9" type="primary">pcp</name>
    <name evidence="9" type="ORF">Q31a_03330</name>
</gene>
<dbReference type="GO" id="GO:0006508">
    <property type="term" value="P:proteolysis"/>
    <property type="evidence" value="ECO:0007669"/>
    <property type="project" value="UniProtKB-KW"/>
</dbReference>
<evidence type="ECO:0000256" key="2">
    <source>
        <dbReference type="ARBA" id="ARBA00019191"/>
    </source>
</evidence>
<dbReference type="Pfam" id="PF01470">
    <property type="entry name" value="Peptidase_C15"/>
    <property type="match status" value="1"/>
</dbReference>
<organism evidence="9 10">
    <name type="scientific">Aureliella helgolandensis</name>
    <dbReference type="NCBI Taxonomy" id="2527968"/>
    <lineage>
        <taxon>Bacteria</taxon>
        <taxon>Pseudomonadati</taxon>
        <taxon>Planctomycetota</taxon>
        <taxon>Planctomycetia</taxon>
        <taxon>Pirellulales</taxon>
        <taxon>Pirellulaceae</taxon>
        <taxon>Aureliella</taxon>
    </lineage>
</organism>
<evidence type="ECO:0000256" key="6">
    <source>
        <dbReference type="ARBA" id="ARBA00022807"/>
    </source>
</evidence>
<evidence type="ECO:0000313" key="10">
    <source>
        <dbReference type="Proteomes" id="UP000318017"/>
    </source>
</evidence>
<dbReference type="InterPro" id="IPR036440">
    <property type="entry name" value="Peptidase_C15-like_sf"/>
</dbReference>
<evidence type="ECO:0000256" key="8">
    <source>
        <dbReference type="ARBA" id="ARBA00031559"/>
    </source>
</evidence>
<keyword evidence="3" id="KW-0963">Cytoplasm</keyword>
<evidence type="ECO:0000256" key="1">
    <source>
        <dbReference type="ARBA" id="ARBA00006641"/>
    </source>
</evidence>
<reference evidence="9 10" key="1">
    <citation type="submission" date="2019-02" db="EMBL/GenBank/DDBJ databases">
        <title>Deep-cultivation of Planctomycetes and their phenomic and genomic characterization uncovers novel biology.</title>
        <authorList>
            <person name="Wiegand S."/>
            <person name="Jogler M."/>
            <person name="Boedeker C."/>
            <person name="Pinto D."/>
            <person name="Vollmers J."/>
            <person name="Rivas-Marin E."/>
            <person name="Kohn T."/>
            <person name="Peeters S.H."/>
            <person name="Heuer A."/>
            <person name="Rast P."/>
            <person name="Oberbeckmann S."/>
            <person name="Bunk B."/>
            <person name="Jeske O."/>
            <person name="Meyerdierks A."/>
            <person name="Storesund J.E."/>
            <person name="Kallscheuer N."/>
            <person name="Luecker S."/>
            <person name="Lage O.M."/>
            <person name="Pohl T."/>
            <person name="Merkel B.J."/>
            <person name="Hornburger P."/>
            <person name="Mueller R.-W."/>
            <person name="Bruemmer F."/>
            <person name="Labrenz M."/>
            <person name="Spormann A.M."/>
            <person name="Op den Camp H."/>
            <person name="Overmann J."/>
            <person name="Amann R."/>
            <person name="Jetten M.S.M."/>
            <person name="Mascher T."/>
            <person name="Medema M.H."/>
            <person name="Devos D.P."/>
            <person name="Kaster A.-K."/>
            <person name="Ovreas L."/>
            <person name="Rohde M."/>
            <person name="Galperin M.Y."/>
            <person name="Jogler C."/>
        </authorList>
    </citation>
    <scope>NUCLEOTIDE SEQUENCE [LARGE SCALE GENOMIC DNA]</scope>
    <source>
        <strain evidence="9 10">Q31a</strain>
    </source>
</reference>
<evidence type="ECO:0000313" key="9">
    <source>
        <dbReference type="EMBL" id="QDV22054.1"/>
    </source>
</evidence>
<evidence type="ECO:0000256" key="3">
    <source>
        <dbReference type="ARBA" id="ARBA00022490"/>
    </source>
</evidence>
<comment type="similarity">
    <text evidence="1">Belongs to the peptidase C15 family.</text>
</comment>
<proteinExistence type="inferred from homology"/>
<dbReference type="Proteomes" id="UP000318017">
    <property type="component" value="Chromosome"/>
</dbReference>
<dbReference type="AlphaFoldDB" id="A0A518G0L4"/>
<keyword evidence="6" id="KW-0788">Thiol protease</keyword>
<dbReference type="PIRSF" id="PIRSF015592">
    <property type="entry name" value="Prld-crbxl_pptds"/>
    <property type="match status" value="1"/>
</dbReference>
<dbReference type="CDD" id="cd00501">
    <property type="entry name" value="Peptidase_C15"/>
    <property type="match status" value="1"/>
</dbReference>
<evidence type="ECO:0000256" key="7">
    <source>
        <dbReference type="ARBA" id="ARBA00030836"/>
    </source>
</evidence>
<dbReference type="PANTHER" id="PTHR23402">
    <property type="entry name" value="PROTEASE FAMILY C15 PYROGLUTAMYL-PEPTIDASE I-RELATED"/>
    <property type="match status" value="1"/>
</dbReference>
<protein>
    <recommendedName>
        <fullName evidence="2">Pyrrolidone-carboxylate peptidase</fullName>
    </recommendedName>
    <alternativeName>
        <fullName evidence="7">5-oxoprolyl-peptidase</fullName>
    </alternativeName>
    <alternativeName>
        <fullName evidence="8">Pyroglutamyl-peptidase I</fullName>
    </alternativeName>
</protein>
<accession>A0A518G0L4</accession>
<dbReference type="GO" id="GO:0005829">
    <property type="term" value="C:cytosol"/>
    <property type="evidence" value="ECO:0007669"/>
    <property type="project" value="InterPro"/>
</dbReference>
<dbReference type="PANTHER" id="PTHR23402:SF1">
    <property type="entry name" value="PYROGLUTAMYL-PEPTIDASE I"/>
    <property type="match status" value="1"/>
</dbReference>
<sequence length="236" mass="26058">MATVIFESRETTSQSPTFICPPRAGNATTLHVLLTAFEPYAEWPQNSSWLALVELLKNRPTHLELTTRRYPVELAALRKQLHEDLQTDYDAVLHLGQSPGTSAIKLEAIALNVAGCVMDAGQELPNLIESAPLAFRSQMPLARWADALRESGIPAKISYHAGTFLCNATMYLTHYWYQSRGVHRPVGFVHLPLATEQVARGTAIFPSLPQATLGRSLDILLKELSAMNAASQRRLA</sequence>
<dbReference type="PRINTS" id="PR00706">
    <property type="entry name" value="PYROGLUPTASE"/>
</dbReference>
<dbReference type="InterPro" id="IPR016125">
    <property type="entry name" value="Peptidase_C15-like"/>
</dbReference>
<dbReference type="SUPFAM" id="SSF53182">
    <property type="entry name" value="Pyrrolidone carboxyl peptidase (pyroglutamate aminopeptidase)"/>
    <property type="match status" value="1"/>
</dbReference>
<dbReference type="GO" id="GO:0016920">
    <property type="term" value="F:pyroglutamyl-peptidase activity"/>
    <property type="evidence" value="ECO:0007669"/>
    <property type="project" value="InterPro"/>
</dbReference>
<evidence type="ECO:0000256" key="5">
    <source>
        <dbReference type="ARBA" id="ARBA00022801"/>
    </source>
</evidence>
<keyword evidence="4" id="KW-0645">Protease</keyword>
<dbReference type="KEGG" id="ahel:Q31a_03330"/>
<dbReference type="Gene3D" id="3.40.630.20">
    <property type="entry name" value="Peptidase C15, pyroglutamyl peptidase I-like"/>
    <property type="match status" value="1"/>
</dbReference>